<dbReference type="SUPFAM" id="SSF56219">
    <property type="entry name" value="DNase I-like"/>
    <property type="match status" value="1"/>
</dbReference>
<dbReference type="InterPro" id="IPR002156">
    <property type="entry name" value="RNaseH_domain"/>
</dbReference>
<dbReference type="AlphaFoldDB" id="A0AAP0G3Y1"/>
<dbReference type="CDD" id="cd01650">
    <property type="entry name" value="RT_nLTR_like"/>
    <property type="match status" value="1"/>
</dbReference>
<dbReference type="InterPro" id="IPR005135">
    <property type="entry name" value="Endo/exonuclease/phosphatase"/>
</dbReference>
<accession>A0AAP0G3Y1</accession>
<dbReference type="Gene3D" id="3.60.10.10">
    <property type="entry name" value="Endonuclease/exonuclease/phosphatase"/>
    <property type="match status" value="1"/>
</dbReference>
<dbReference type="InterPro" id="IPR036691">
    <property type="entry name" value="Endo/exonu/phosph_ase_sf"/>
</dbReference>
<dbReference type="Gene3D" id="3.30.420.10">
    <property type="entry name" value="Ribonuclease H-like superfamily/Ribonuclease H"/>
    <property type="match status" value="1"/>
</dbReference>
<keyword evidence="3" id="KW-1185">Reference proteome</keyword>
<dbReference type="Pfam" id="PF13966">
    <property type="entry name" value="zf-RVT"/>
    <property type="match status" value="1"/>
</dbReference>
<sequence>MSNVTKDKQFILATVLSPSGIAWQLGAIYASKYMHTRRALWTEFAALDRSLPTILGGDFNCVLRTDEKRGGSPVNFAKGPHEFASSISLCGLHEIPFTGNIFTWCNNQRPANRILSRLDRVLLNAPALLSFPGTIVHHLARIASDHSPLLLEIDKMNDAALTDGELMKLRGLVSKYNEIQAKLDSWWWQRAKCNWLKHGDRNSPFFHAAATQRKQSNRIFKLQIGNDLVTEQNLIEDAMVEHFSKRWCMEDSTSHADLPTPREKLTDFEAQLLAIPPTDAEIKKSVFSFDRNKAPGCDGVTHSFFTHFWKFTMLDLIAAVKKFFTTGKMDDSWKDTLVVLIPKQSCPSSPDHFRPISLCSTIYKVTTKIIANRLKPLLRRLISEEQGAFVPDRVMTDNCLLAQELIHRLHTTESSAGYMAMKIDMEKAFDRIQWSFVRRVLGAFNFPTTWINLVMECISSPRFGLLINGSRSKWIQATCGLRQGCPLSPYLFILCSEFLSLLIKSSPHPGIGIKINSKAPKISHLLFADDTLLFGTATTKTARELGGILHRYCELSGEAVNSFKSNILFGPKVPASAKQAILHMLSQRQTTTLNYLGITLRPGKIKIADFDYVLDKMTCKIRSWGHRHLSMAGRAALIKSSLSALPLHGLATSPLPVSTIKKINSLLSAFFWSGSQDRHSIHFAKWQEICLPKDRGGLGFKNIQLWRKILMAKVAARVVCDDGSLLARSFGGKYSGRSRFQPNRNQSKIWKCISLGCDLMERQTYWMVGTGAGILALEDTWVGALPLKRWPTFINIEAMPSLVADFLDQNFNWIPEKLLTVFGKGLVDDILGLSRENIGGPDRLIWAHSEKSVLSSSIIYSLESPRSTLIGEEIWKIKSQPRFLMMIWRAINDMLPTNYSLYQRRLRRDAECPRGCGQSETIEHIFGSCSFMTRIKVILGNMNFHVSNDLLEALLEELQINRKSIKIKLLASLIYRIWKARNQFVHSEQPLSPSSIVLNAILDASDGNWATHVNLDISWLPPPLGWLKVNFDGSVHPNNSAGLGCTIRNHAGELLAASGVGIQSRSVNMTELRSALHGTSLAKDYLNNVIGVIVEGDSASAIAALNRILSGLYDGEVEAKLATHLKDLPKVAISQIDRRANSAADYVANMAVSSNFWWERGMPLTQALSFILSKDCSLV</sequence>
<dbReference type="PANTHER" id="PTHR33116">
    <property type="entry name" value="REVERSE TRANSCRIPTASE ZINC-BINDING DOMAIN-CONTAINING PROTEIN-RELATED-RELATED"/>
    <property type="match status" value="1"/>
</dbReference>
<dbReference type="PROSITE" id="PS50878">
    <property type="entry name" value="RT_POL"/>
    <property type="match status" value="1"/>
</dbReference>
<dbReference type="Pfam" id="PF03372">
    <property type="entry name" value="Exo_endo_phos"/>
    <property type="match status" value="1"/>
</dbReference>
<dbReference type="InterPro" id="IPR043502">
    <property type="entry name" value="DNA/RNA_pol_sf"/>
</dbReference>
<reference evidence="2 3" key="1">
    <citation type="journal article" date="2022" name="Nat. Plants">
        <title>Genomes of leafy and leafless Platanthera orchids illuminate the evolution of mycoheterotrophy.</title>
        <authorList>
            <person name="Li M.H."/>
            <person name="Liu K.W."/>
            <person name="Li Z."/>
            <person name="Lu H.C."/>
            <person name="Ye Q.L."/>
            <person name="Zhang D."/>
            <person name="Wang J.Y."/>
            <person name="Li Y.F."/>
            <person name="Zhong Z.M."/>
            <person name="Liu X."/>
            <person name="Yu X."/>
            <person name="Liu D.K."/>
            <person name="Tu X.D."/>
            <person name="Liu B."/>
            <person name="Hao Y."/>
            <person name="Liao X.Y."/>
            <person name="Jiang Y.T."/>
            <person name="Sun W.H."/>
            <person name="Chen J."/>
            <person name="Chen Y.Q."/>
            <person name="Ai Y."/>
            <person name="Zhai J.W."/>
            <person name="Wu S.S."/>
            <person name="Zhou Z."/>
            <person name="Hsiao Y.Y."/>
            <person name="Wu W.L."/>
            <person name="Chen Y.Y."/>
            <person name="Lin Y.F."/>
            <person name="Hsu J.L."/>
            <person name="Li C.Y."/>
            <person name="Wang Z.W."/>
            <person name="Zhao X."/>
            <person name="Zhong W.Y."/>
            <person name="Ma X.K."/>
            <person name="Ma L."/>
            <person name="Huang J."/>
            <person name="Chen G.Z."/>
            <person name="Huang M.Z."/>
            <person name="Huang L."/>
            <person name="Peng D.H."/>
            <person name="Luo Y.B."/>
            <person name="Zou S.Q."/>
            <person name="Chen S.P."/>
            <person name="Lan S."/>
            <person name="Tsai W.C."/>
            <person name="Van de Peer Y."/>
            <person name="Liu Z.J."/>
        </authorList>
    </citation>
    <scope>NUCLEOTIDE SEQUENCE [LARGE SCALE GENOMIC DNA]</scope>
    <source>
        <strain evidence="2">Lor287</strain>
    </source>
</reference>
<comment type="caution">
    <text evidence="2">The sequence shown here is derived from an EMBL/GenBank/DDBJ whole genome shotgun (WGS) entry which is preliminary data.</text>
</comment>
<dbReference type="InterPro" id="IPR000477">
    <property type="entry name" value="RT_dom"/>
</dbReference>
<dbReference type="Proteomes" id="UP001418222">
    <property type="component" value="Unassembled WGS sequence"/>
</dbReference>
<evidence type="ECO:0000313" key="2">
    <source>
        <dbReference type="EMBL" id="KAK8936061.1"/>
    </source>
</evidence>
<dbReference type="InterPro" id="IPR036397">
    <property type="entry name" value="RNaseH_sf"/>
</dbReference>
<name>A0AAP0G3Y1_9ASPA</name>
<dbReference type="InterPro" id="IPR012337">
    <property type="entry name" value="RNaseH-like_sf"/>
</dbReference>
<protein>
    <recommendedName>
        <fullName evidence="1">Reverse transcriptase domain-containing protein</fullName>
    </recommendedName>
</protein>
<dbReference type="EMBL" id="JBBWWQ010000011">
    <property type="protein sequence ID" value="KAK8936061.1"/>
    <property type="molecule type" value="Genomic_DNA"/>
</dbReference>
<dbReference type="SUPFAM" id="SSF53098">
    <property type="entry name" value="Ribonuclease H-like"/>
    <property type="match status" value="1"/>
</dbReference>
<evidence type="ECO:0000259" key="1">
    <source>
        <dbReference type="PROSITE" id="PS50878"/>
    </source>
</evidence>
<dbReference type="Pfam" id="PF00078">
    <property type="entry name" value="RVT_1"/>
    <property type="match status" value="1"/>
</dbReference>
<organism evidence="2 3">
    <name type="scientific">Platanthera zijinensis</name>
    <dbReference type="NCBI Taxonomy" id="2320716"/>
    <lineage>
        <taxon>Eukaryota</taxon>
        <taxon>Viridiplantae</taxon>
        <taxon>Streptophyta</taxon>
        <taxon>Embryophyta</taxon>
        <taxon>Tracheophyta</taxon>
        <taxon>Spermatophyta</taxon>
        <taxon>Magnoliopsida</taxon>
        <taxon>Liliopsida</taxon>
        <taxon>Asparagales</taxon>
        <taxon>Orchidaceae</taxon>
        <taxon>Orchidoideae</taxon>
        <taxon>Orchideae</taxon>
        <taxon>Orchidinae</taxon>
        <taxon>Platanthera</taxon>
    </lineage>
</organism>
<gene>
    <name evidence="2" type="ORF">KSP39_PZI014209</name>
</gene>
<dbReference type="SUPFAM" id="SSF56672">
    <property type="entry name" value="DNA/RNA polymerases"/>
    <property type="match status" value="1"/>
</dbReference>
<dbReference type="GO" id="GO:0003676">
    <property type="term" value="F:nucleic acid binding"/>
    <property type="evidence" value="ECO:0007669"/>
    <property type="project" value="InterPro"/>
</dbReference>
<dbReference type="PANTHER" id="PTHR33116:SF80">
    <property type="entry name" value="REVERSE TRANSCRIPTASE ZINC-BINDING DOMAIN-CONTAINING PROTEIN"/>
    <property type="match status" value="1"/>
</dbReference>
<dbReference type="Pfam" id="PF13456">
    <property type="entry name" value="RVT_3"/>
    <property type="match status" value="1"/>
</dbReference>
<proteinExistence type="predicted"/>
<feature type="domain" description="Reverse transcriptase" evidence="1">
    <location>
        <begin position="322"/>
        <end position="600"/>
    </location>
</feature>
<dbReference type="GO" id="GO:0004523">
    <property type="term" value="F:RNA-DNA hybrid ribonuclease activity"/>
    <property type="evidence" value="ECO:0007669"/>
    <property type="project" value="InterPro"/>
</dbReference>
<evidence type="ECO:0000313" key="3">
    <source>
        <dbReference type="Proteomes" id="UP001418222"/>
    </source>
</evidence>
<dbReference type="InterPro" id="IPR026960">
    <property type="entry name" value="RVT-Znf"/>
</dbReference>
<dbReference type="InterPro" id="IPR044730">
    <property type="entry name" value="RNase_H-like_dom_plant"/>
</dbReference>
<dbReference type="CDD" id="cd06222">
    <property type="entry name" value="RNase_H_like"/>
    <property type="match status" value="1"/>
</dbReference>